<evidence type="ECO:0000313" key="4">
    <source>
        <dbReference type="Proteomes" id="UP000014977"/>
    </source>
</evidence>
<feature type="domain" description="Peptidase MA-like" evidence="2">
    <location>
        <begin position="123"/>
        <end position="254"/>
    </location>
</feature>
<keyword evidence="4" id="KW-1185">Reference proteome</keyword>
<dbReference type="InterPro" id="IPR039568">
    <property type="entry name" value="Peptidase_MA-like_dom"/>
</dbReference>
<dbReference type="AlphaFoldDB" id="S7UXE0"/>
<evidence type="ECO:0000259" key="2">
    <source>
        <dbReference type="Pfam" id="PF13485"/>
    </source>
</evidence>
<feature type="transmembrane region" description="Helical" evidence="1">
    <location>
        <begin position="266"/>
        <end position="285"/>
    </location>
</feature>
<accession>S7UXE0</accession>
<dbReference type="EMBL" id="ATHJ01000094">
    <property type="protein sequence ID" value="EPR38879.1"/>
    <property type="molecule type" value="Genomic_DNA"/>
</dbReference>
<protein>
    <recommendedName>
        <fullName evidence="2">Peptidase MA-like domain-containing protein</fullName>
    </recommendedName>
</protein>
<sequence length="312" mass="34751">MALHILWAVLMILLAWWTLPSAARSEVYHRTDRPGITVFSPPALNIAAGDIADLFPRLGEELADRFGWAYTGETIVWLLDDEAQFQRMIGRPFFAAFVMPETGVMVIDNTKTRIHPLTLETILKHELCHLLLHQHISAHHLPKWLDEGVAQWASDGISELLAPGSGDALRRAVLSGKLPSMAEINHYFMLDQPAVQLAYEASRSIVDYVVRRYGVAGLLRVLSELKGGRSPETSIPAALGVTLGEIEAGWQGSLEKTDIWWRVTTVYLYDLLFFAAAVITLVAFVRGIVRKRRYSDEVGAGTSDDADENGFR</sequence>
<evidence type="ECO:0000313" key="3">
    <source>
        <dbReference type="EMBL" id="EPR38879.1"/>
    </source>
</evidence>
<evidence type="ECO:0000256" key="1">
    <source>
        <dbReference type="SAM" id="Phobius"/>
    </source>
</evidence>
<dbReference type="RefSeq" id="WP_020876951.1">
    <property type="nucleotide sequence ID" value="NZ_ATHJ01000094.1"/>
</dbReference>
<organism evidence="3 4">
    <name type="scientific">Desulfococcus multivorans DSM 2059</name>
    <dbReference type="NCBI Taxonomy" id="1121405"/>
    <lineage>
        <taxon>Bacteria</taxon>
        <taxon>Pseudomonadati</taxon>
        <taxon>Thermodesulfobacteriota</taxon>
        <taxon>Desulfobacteria</taxon>
        <taxon>Desulfobacterales</taxon>
        <taxon>Desulfococcaceae</taxon>
        <taxon>Desulfococcus</taxon>
    </lineage>
</organism>
<name>S7UXE0_DESML</name>
<dbReference type="Proteomes" id="UP000014977">
    <property type="component" value="Unassembled WGS sequence"/>
</dbReference>
<keyword evidence="1" id="KW-0812">Transmembrane</keyword>
<dbReference type="OrthoDB" id="240178at2"/>
<proteinExistence type="predicted"/>
<gene>
    <name evidence="3" type="ORF">dsmv_0289</name>
</gene>
<keyword evidence="1" id="KW-0472">Membrane</keyword>
<dbReference type="STRING" id="897.B2D07_04940"/>
<dbReference type="eggNOG" id="COG0308">
    <property type="taxonomic scope" value="Bacteria"/>
</dbReference>
<keyword evidence="1" id="KW-1133">Transmembrane helix</keyword>
<dbReference type="Pfam" id="PF13485">
    <property type="entry name" value="Peptidase_MA_2"/>
    <property type="match status" value="1"/>
</dbReference>
<reference evidence="3 4" key="1">
    <citation type="journal article" date="2013" name="Genome Announc.">
        <title>Draft genome sequences for three mercury-methylating, sulfate-reducing bacteria.</title>
        <authorList>
            <person name="Brown S.D."/>
            <person name="Hurt R.A.Jr."/>
            <person name="Gilmour C.C."/>
            <person name="Elias D.A."/>
        </authorList>
    </citation>
    <scope>NUCLEOTIDE SEQUENCE [LARGE SCALE GENOMIC DNA]</scope>
    <source>
        <strain evidence="3 4">DSM 2059</strain>
    </source>
</reference>
<comment type="caution">
    <text evidence="3">The sequence shown here is derived from an EMBL/GenBank/DDBJ whole genome shotgun (WGS) entry which is preliminary data.</text>
</comment>